<protein>
    <submittedName>
        <fullName evidence="2">Uncharacterized protein</fullName>
    </submittedName>
</protein>
<keyword evidence="3" id="KW-1185">Reference proteome</keyword>
<feature type="signal peptide" evidence="1">
    <location>
        <begin position="1"/>
        <end position="32"/>
    </location>
</feature>
<dbReference type="Proteomes" id="UP000807769">
    <property type="component" value="Unassembled WGS sequence"/>
</dbReference>
<evidence type="ECO:0000256" key="1">
    <source>
        <dbReference type="SAM" id="SignalP"/>
    </source>
</evidence>
<comment type="caution">
    <text evidence="2">The sequence shown here is derived from an EMBL/GenBank/DDBJ whole genome shotgun (WGS) entry which is preliminary data.</text>
</comment>
<feature type="chain" id="PRO_5040226745" evidence="1">
    <location>
        <begin position="33"/>
        <end position="76"/>
    </location>
</feature>
<feature type="non-terminal residue" evidence="2">
    <location>
        <position position="1"/>
    </location>
</feature>
<dbReference type="EMBL" id="JABBWG010000067">
    <property type="protein sequence ID" value="KAG1803354.1"/>
    <property type="molecule type" value="Genomic_DNA"/>
</dbReference>
<organism evidence="2 3">
    <name type="scientific">Suillus subaureus</name>
    <dbReference type="NCBI Taxonomy" id="48587"/>
    <lineage>
        <taxon>Eukaryota</taxon>
        <taxon>Fungi</taxon>
        <taxon>Dikarya</taxon>
        <taxon>Basidiomycota</taxon>
        <taxon>Agaricomycotina</taxon>
        <taxon>Agaricomycetes</taxon>
        <taxon>Agaricomycetidae</taxon>
        <taxon>Boletales</taxon>
        <taxon>Suillineae</taxon>
        <taxon>Suillaceae</taxon>
        <taxon>Suillus</taxon>
    </lineage>
</organism>
<name>A0A9P7J5D4_9AGAM</name>
<sequence>DALSRVSTVYELHRLNLLILTLLPVLVAPTERDIRILNSYISTPPPTLLLHNIIVSSPQTTTCQTSQTSRPLYSLL</sequence>
<dbReference type="AlphaFoldDB" id="A0A9P7J5D4"/>
<gene>
    <name evidence="2" type="ORF">BJ212DRAFT_1396347</name>
</gene>
<dbReference type="GeneID" id="64631221"/>
<keyword evidence="1" id="KW-0732">Signal</keyword>
<proteinExistence type="predicted"/>
<dbReference type="RefSeq" id="XP_041186564.1">
    <property type="nucleotide sequence ID" value="XM_041337205.1"/>
</dbReference>
<evidence type="ECO:0000313" key="2">
    <source>
        <dbReference type="EMBL" id="KAG1803354.1"/>
    </source>
</evidence>
<accession>A0A9P7J5D4</accession>
<reference evidence="2" key="1">
    <citation type="journal article" date="2020" name="New Phytol.">
        <title>Comparative genomics reveals dynamic genome evolution in host specialist ectomycorrhizal fungi.</title>
        <authorList>
            <person name="Lofgren L.A."/>
            <person name="Nguyen N.H."/>
            <person name="Vilgalys R."/>
            <person name="Ruytinx J."/>
            <person name="Liao H.L."/>
            <person name="Branco S."/>
            <person name="Kuo A."/>
            <person name="LaButti K."/>
            <person name="Lipzen A."/>
            <person name="Andreopoulos W."/>
            <person name="Pangilinan J."/>
            <person name="Riley R."/>
            <person name="Hundley H."/>
            <person name="Na H."/>
            <person name="Barry K."/>
            <person name="Grigoriev I.V."/>
            <person name="Stajich J.E."/>
            <person name="Kennedy P.G."/>
        </authorList>
    </citation>
    <scope>NUCLEOTIDE SEQUENCE</scope>
    <source>
        <strain evidence="2">MN1</strain>
    </source>
</reference>
<evidence type="ECO:0000313" key="3">
    <source>
        <dbReference type="Proteomes" id="UP000807769"/>
    </source>
</evidence>